<reference evidence="1" key="2">
    <citation type="journal article" date="2015" name="Fish Shellfish Immunol.">
        <title>Early steps in the European eel (Anguilla anguilla)-Vibrio vulnificus interaction in the gills: Role of the RtxA13 toxin.</title>
        <authorList>
            <person name="Callol A."/>
            <person name="Pajuelo D."/>
            <person name="Ebbesson L."/>
            <person name="Teles M."/>
            <person name="MacKenzie S."/>
            <person name="Amaro C."/>
        </authorList>
    </citation>
    <scope>NUCLEOTIDE SEQUENCE</scope>
</reference>
<accession>A0A0E9TNT5</accession>
<dbReference type="EMBL" id="GBXM01053440">
    <property type="protein sequence ID" value="JAH55137.1"/>
    <property type="molecule type" value="Transcribed_RNA"/>
</dbReference>
<name>A0A0E9TNT5_ANGAN</name>
<organism evidence="1">
    <name type="scientific">Anguilla anguilla</name>
    <name type="common">European freshwater eel</name>
    <name type="synonym">Muraena anguilla</name>
    <dbReference type="NCBI Taxonomy" id="7936"/>
    <lineage>
        <taxon>Eukaryota</taxon>
        <taxon>Metazoa</taxon>
        <taxon>Chordata</taxon>
        <taxon>Craniata</taxon>
        <taxon>Vertebrata</taxon>
        <taxon>Euteleostomi</taxon>
        <taxon>Actinopterygii</taxon>
        <taxon>Neopterygii</taxon>
        <taxon>Teleostei</taxon>
        <taxon>Anguilliformes</taxon>
        <taxon>Anguillidae</taxon>
        <taxon>Anguilla</taxon>
    </lineage>
</organism>
<proteinExistence type="predicted"/>
<reference evidence="1" key="1">
    <citation type="submission" date="2014-11" db="EMBL/GenBank/DDBJ databases">
        <authorList>
            <person name="Amaro Gonzalez C."/>
        </authorList>
    </citation>
    <scope>NUCLEOTIDE SEQUENCE</scope>
</reference>
<dbReference type="AlphaFoldDB" id="A0A0E9TNT5"/>
<sequence>MLQYLKYIFSFQCMYFNFSYNVVYVVSERDNCPIFFRHVKFSIL</sequence>
<evidence type="ECO:0000313" key="1">
    <source>
        <dbReference type="EMBL" id="JAH55137.1"/>
    </source>
</evidence>
<protein>
    <submittedName>
        <fullName evidence="1">Uncharacterized protein</fullName>
    </submittedName>
</protein>